<evidence type="ECO:0000313" key="12">
    <source>
        <dbReference type="EMBL" id="PIP23257.1"/>
    </source>
</evidence>
<dbReference type="Proteomes" id="UP000230273">
    <property type="component" value="Unassembled WGS sequence"/>
</dbReference>
<evidence type="ECO:0000256" key="5">
    <source>
        <dbReference type="ARBA" id="ARBA00022692"/>
    </source>
</evidence>
<proteinExistence type="inferred from homology"/>
<feature type="transmembrane region" description="Helical" evidence="10">
    <location>
        <begin position="125"/>
        <end position="144"/>
    </location>
</feature>
<accession>A0A2G9YVL5</accession>
<keyword evidence="4" id="KW-0997">Cell inner membrane</keyword>
<feature type="domain" description="SSD" evidence="11">
    <location>
        <begin position="125"/>
        <end position="289"/>
    </location>
</feature>
<feature type="transmembrane region" description="Helical" evidence="10">
    <location>
        <begin position="263"/>
        <end position="288"/>
    </location>
</feature>
<evidence type="ECO:0000256" key="6">
    <source>
        <dbReference type="ARBA" id="ARBA00022927"/>
    </source>
</evidence>
<dbReference type="EMBL" id="PCRP01000069">
    <property type="protein sequence ID" value="PIP23257.1"/>
    <property type="molecule type" value="Genomic_DNA"/>
</dbReference>
<dbReference type="InterPro" id="IPR022813">
    <property type="entry name" value="SecD/SecF_arch_bac"/>
</dbReference>
<dbReference type="PRINTS" id="PR01755">
    <property type="entry name" value="SECFTRNLCASE"/>
</dbReference>
<dbReference type="HAMAP" id="MF_01464_B">
    <property type="entry name" value="SecF_B"/>
    <property type="match status" value="1"/>
</dbReference>
<evidence type="ECO:0000256" key="4">
    <source>
        <dbReference type="ARBA" id="ARBA00022519"/>
    </source>
</evidence>
<dbReference type="GO" id="GO:0015450">
    <property type="term" value="F:protein-transporting ATPase activity"/>
    <property type="evidence" value="ECO:0007669"/>
    <property type="project" value="InterPro"/>
</dbReference>
<dbReference type="InterPro" id="IPR022645">
    <property type="entry name" value="SecD/SecF_bac"/>
</dbReference>
<evidence type="ECO:0000256" key="3">
    <source>
        <dbReference type="ARBA" id="ARBA00022475"/>
    </source>
</evidence>
<dbReference type="InterPro" id="IPR048634">
    <property type="entry name" value="SecD_SecF_C"/>
</dbReference>
<comment type="subcellular location">
    <subcellularLocation>
        <location evidence="1 10">Cell membrane</location>
        <topology evidence="1 10">Multi-pass membrane protein</topology>
    </subcellularLocation>
</comment>
<evidence type="ECO:0000259" key="11">
    <source>
        <dbReference type="PROSITE" id="PS50156"/>
    </source>
</evidence>
<feature type="transmembrane region" description="Helical" evidence="10">
    <location>
        <begin position="12"/>
        <end position="32"/>
    </location>
</feature>
<name>A0A2G9YVL5_9BACT</name>
<dbReference type="InterPro" id="IPR005665">
    <property type="entry name" value="SecF_bac"/>
</dbReference>
<dbReference type="GO" id="GO:0043952">
    <property type="term" value="P:protein transport by the Sec complex"/>
    <property type="evidence" value="ECO:0007669"/>
    <property type="project" value="UniProtKB-UniRule"/>
</dbReference>
<dbReference type="Pfam" id="PF02355">
    <property type="entry name" value="SecD_SecF_C"/>
    <property type="match status" value="1"/>
</dbReference>
<dbReference type="AlphaFoldDB" id="A0A2G9YVL5"/>
<comment type="similarity">
    <text evidence="10">Belongs to the SecD/SecF family. SecF subfamily.</text>
</comment>
<dbReference type="PANTHER" id="PTHR30081">
    <property type="entry name" value="PROTEIN-EXPORT MEMBRANE PROTEIN SEC"/>
    <property type="match status" value="1"/>
</dbReference>
<dbReference type="InterPro" id="IPR000731">
    <property type="entry name" value="SSD"/>
</dbReference>
<evidence type="ECO:0000313" key="13">
    <source>
        <dbReference type="Proteomes" id="UP000230273"/>
    </source>
</evidence>
<dbReference type="InterPro" id="IPR022646">
    <property type="entry name" value="SecD/SecF_CS"/>
</dbReference>
<evidence type="ECO:0000256" key="9">
    <source>
        <dbReference type="ARBA" id="ARBA00023136"/>
    </source>
</evidence>
<dbReference type="SUPFAM" id="SSF82866">
    <property type="entry name" value="Multidrug efflux transporter AcrB transmembrane domain"/>
    <property type="match status" value="1"/>
</dbReference>
<feature type="transmembrane region" description="Helical" evidence="10">
    <location>
        <begin position="156"/>
        <end position="178"/>
    </location>
</feature>
<keyword evidence="8 10" id="KW-0811">Translocation</keyword>
<dbReference type="GO" id="GO:0006605">
    <property type="term" value="P:protein targeting"/>
    <property type="evidence" value="ECO:0007669"/>
    <property type="project" value="UniProtKB-UniRule"/>
</dbReference>
<comment type="subunit">
    <text evidence="10">Forms a complex with SecD. Part of the essential Sec protein translocation apparatus which comprises SecA, SecYEG and auxiliary proteins SecDF. Other proteins may also be involved.</text>
</comment>
<comment type="function">
    <text evidence="10">Part of the Sec protein translocase complex. Interacts with the SecYEG preprotein conducting channel. SecDF uses the proton motive force (PMF) to complete protein translocation after the ATP-dependent function of SecA.</text>
</comment>
<keyword evidence="9 10" id="KW-0472">Membrane</keyword>
<keyword evidence="7 10" id="KW-1133">Transmembrane helix</keyword>
<dbReference type="PROSITE" id="PS50156">
    <property type="entry name" value="SSD"/>
    <property type="match status" value="1"/>
</dbReference>
<sequence length="299" mass="33403">MFFDFLKYTKVYYFLFGLLVIASLVSLFSFGLNFGIDFTGGSILEIDFLEQRPSNQEIQAKLSEFNLGEFVIQPTGEKGVIIRMREVDEETHQQIIAKIGELAKLEEKKFENIGPTVGRELRQKTIQLIVISSIVLLVYIAMAFRKISWPVSGWQCGVVSIVALSFDVLATIGIFSLLGKYSNVQFNIPIVAALLTILGYTINDKVIVLDRVRENILKTHEMNFYNLVNQSLNQILVRSLSTGTCSLLILLAIFFFGGETLKYFSLALIIGIIIGTFSSLFLASPLLVSWKGGKTSSRA</sequence>
<comment type="caution">
    <text evidence="12">The sequence shown here is derived from an EMBL/GenBank/DDBJ whole genome shotgun (WGS) entry which is preliminary data.</text>
</comment>
<keyword evidence="2 10" id="KW-0813">Transport</keyword>
<evidence type="ECO:0000256" key="2">
    <source>
        <dbReference type="ARBA" id="ARBA00022448"/>
    </source>
</evidence>
<feature type="transmembrane region" description="Helical" evidence="10">
    <location>
        <begin position="235"/>
        <end position="257"/>
    </location>
</feature>
<dbReference type="PANTHER" id="PTHR30081:SF8">
    <property type="entry name" value="PROTEIN TRANSLOCASE SUBUNIT SECF"/>
    <property type="match status" value="1"/>
</dbReference>
<organism evidence="12 13">
    <name type="scientific">Candidatus Nealsonbacteria bacterium CG23_combo_of_CG06-09_8_20_14_all_38_19</name>
    <dbReference type="NCBI Taxonomy" id="1974721"/>
    <lineage>
        <taxon>Bacteria</taxon>
        <taxon>Candidatus Nealsoniibacteriota</taxon>
    </lineage>
</organism>
<evidence type="ECO:0000256" key="10">
    <source>
        <dbReference type="HAMAP-Rule" id="MF_01464"/>
    </source>
</evidence>
<evidence type="ECO:0000256" key="7">
    <source>
        <dbReference type="ARBA" id="ARBA00022989"/>
    </source>
</evidence>
<evidence type="ECO:0000256" key="1">
    <source>
        <dbReference type="ARBA" id="ARBA00004651"/>
    </source>
</evidence>
<dbReference type="GO" id="GO:0005886">
    <property type="term" value="C:plasma membrane"/>
    <property type="evidence" value="ECO:0007669"/>
    <property type="project" value="UniProtKB-SubCell"/>
</dbReference>
<gene>
    <name evidence="10 12" type="primary">secF</name>
    <name evidence="12" type="ORF">COX36_04365</name>
</gene>
<keyword evidence="3 10" id="KW-1003">Cell membrane</keyword>
<reference evidence="12 13" key="1">
    <citation type="submission" date="2017-09" db="EMBL/GenBank/DDBJ databases">
        <title>Depth-based differentiation of microbial function through sediment-hosted aquifers and enrichment of novel symbionts in the deep terrestrial subsurface.</title>
        <authorList>
            <person name="Probst A.J."/>
            <person name="Ladd B."/>
            <person name="Jarett J.K."/>
            <person name="Geller-Mcgrath D.E."/>
            <person name="Sieber C.M."/>
            <person name="Emerson J.B."/>
            <person name="Anantharaman K."/>
            <person name="Thomas B.C."/>
            <person name="Malmstrom R."/>
            <person name="Stieglmeier M."/>
            <person name="Klingl A."/>
            <person name="Woyke T."/>
            <person name="Ryan C.M."/>
            <person name="Banfield J.F."/>
        </authorList>
    </citation>
    <scope>NUCLEOTIDE SEQUENCE [LARGE SCALE GENOMIC DNA]</scope>
    <source>
        <strain evidence="12">CG23_combo_of_CG06-09_8_20_14_all_38_19</strain>
    </source>
</reference>
<protein>
    <recommendedName>
        <fullName evidence="10">Protein-export membrane protein SecF</fullName>
    </recommendedName>
</protein>
<keyword evidence="5 10" id="KW-0812">Transmembrane</keyword>
<dbReference type="Gene3D" id="1.20.1640.10">
    <property type="entry name" value="Multidrug efflux transporter AcrB transmembrane domain"/>
    <property type="match status" value="1"/>
</dbReference>
<dbReference type="NCBIfam" id="TIGR00966">
    <property type="entry name" value="transloc_SecF"/>
    <property type="match status" value="1"/>
</dbReference>
<feature type="transmembrane region" description="Helical" evidence="10">
    <location>
        <begin position="184"/>
        <end position="203"/>
    </location>
</feature>
<dbReference type="Pfam" id="PF07549">
    <property type="entry name" value="Sec_GG"/>
    <property type="match status" value="1"/>
</dbReference>
<keyword evidence="6 10" id="KW-0653">Protein transport</keyword>
<dbReference type="GO" id="GO:0065002">
    <property type="term" value="P:intracellular protein transmembrane transport"/>
    <property type="evidence" value="ECO:0007669"/>
    <property type="project" value="UniProtKB-UniRule"/>
</dbReference>
<evidence type="ECO:0000256" key="8">
    <source>
        <dbReference type="ARBA" id="ARBA00023010"/>
    </source>
</evidence>